<dbReference type="KEGG" id="adin:H7849_25025"/>
<dbReference type="EMBL" id="CP060394">
    <property type="protein sequence ID" value="QNI32211.1"/>
    <property type="molecule type" value="Genomic_DNA"/>
</dbReference>
<dbReference type="RefSeq" id="WP_186743166.1">
    <property type="nucleotide sequence ID" value="NZ_CP060394.1"/>
</dbReference>
<sequence length="54" mass="5905">MRRPGGMPGLFSWSGTRLVLFLFEIENQIQIGVNDIDHGGEPSVLRHRATIAGG</sequence>
<dbReference type="Proteomes" id="UP000515312">
    <property type="component" value="Chromosome"/>
</dbReference>
<accession>A0A7G8BI41</accession>
<evidence type="ECO:0000313" key="1">
    <source>
        <dbReference type="EMBL" id="QNI32211.1"/>
    </source>
</evidence>
<name>A0A7G8BI41_9BACT</name>
<gene>
    <name evidence="1" type="ORF">H7849_25025</name>
</gene>
<protein>
    <submittedName>
        <fullName evidence="1">Uncharacterized protein</fullName>
    </submittedName>
</protein>
<organism evidence="1 2">
    <name type="scientific">Alloacidobacterium dinghuense</name>
    <dbReference type="NCBI Taxonomy" id="2763107"/>
    <lineage>
        <taxon>Bacteria</taxon>
        <taxon>Pseudomonadati</taxon>
        <taxon>Acidobacteriota</taxon>
        <taxon>Terriglobia</taxon>
        <taxon>Terriglobales</taxon>
        <taxon>Acidobacteriaceae</taxon>
        <taxon>Alloacidobacterium</taxon>
    </lineage>
</organism>
<keyword evidence="2" id="KW-1185">Reference proteome</keyword>
<evidence type="ECO:0000313" key="2">
    <source>
        <dbReference type="Proteomes" id="UP000515312"/>
    </source>
</evidence>
<dbReference type="AlphaFoldDB" id="A0A7G8BI41"/>
<reference evidence="1 2" key="1">
    <citation type="submission" date="2020-08" db="EMBL/GenBank/DDBJ databases">
        <title>Edaphobacter telluris sp. nov. and Acidobacterium dinghuensis sp. nov., two acidobacteria isolated from forest soil.</title>
        <authorList>
            <person name="Fu J."/>
            <person name="Qiu L."/>
        </authorList>
    </citation>
    <scope>NUCLEOTIDE SEQUENCE [LARGE SCALE GENOMIC DNA]</scope>
    <source>
        <strain evidence="1">4Y35</strain>
    </source>
</reference>
<proteinExistence type="predicted"/>